<organism evidence="3 4">
    <name type="scientific">Parabacteroides segnis</name>
    <dbReference type="NCBI Taxonomy" id="2763058"/>
    <lineage>
        <taxon>Bacteria</taxon>
        <taxon>Pseudomonadati</taxon>
        <taxon>Bacteroidota</taxon>
        <taxon>Bacteroidia</taxon>
        <taxon>Bacteroidales</taxon>
        <taxon>Tannerellaceae</taxon>
        <taxon>Parabacteroides</taxon>
    </lineage>
</organism>
<evidence type="ECO:0000259" key="1">
    <source>
        <dbReference type="Pfam" id="PF13173"/>
    </source>
</evidence>
<proteinExistence type="predicted"/>
<accession>A0ABR7E0A6</accession>
<feature type="domain" description="DUF4143" evidence="2">
    <location>
        <begin position="203"/>
        <end position="350"/>
    </location>
</feature>
<dbReference type="Proteomes" id="UP000644010">
    <property type="component" value="Unassembled WGS sequence"/>
</dbReference>
<keyword evidence="4" id="KW-1185">Reference proteome</keyword>
<dbReference type="PANTHER" id="PTHR33295">
    <property type="entry name" value="ATPASE"/>
    <property type="match status" value="1"/>
</dbReference>
<dbReference type="PANTHER" id="PTHR33295:SF20">
    <property type="entry name" value="ATPASE"/>
    <property type="match status" value="1"/>
</dbReference>
<dbReference type="InterPro" id="IPR027417">
    <property type="entry name" value="P-loop_NTPase"/>
</dbReference>
<feature type="domain" description="AAA" evidence="1">
    <location>
        <begin position="20"/>
        <end position="149"/>
    </location>
</feature>
<sequence length="405" mass="47693">MISRDSYIEQIEPFINKPFVKVMTGIRRSGKSVILRLLKDELLRRGVLEDHIIYMNFESFEWIDIQDSKILYSYIRFRIEDKDTYYILLDEIQVVAEWEKAVNSFLVDFNSDVYVTGSNSNMLSSELATYLTGRYVSFHIMTLSFKEYLRFHDIVLGGHDVNMKEEFIKYLRSGGFPAIHTADYTYDAIYRIVYDIYSSVILRDTVQRNNIRNIELLERIVKFAFDNIGNKLNAKNIADYFKSQHRKVDLNTVYNYLNALESAFIIQRVPRYDVKGKDVLQTNEKYFVSDLSLIYAVMGYKDRMIAGLLENLVYLELRRRGYDVYVGKQDDKEVDFVAILRDEKIYVQVTYQLSSSATIEREFAPLLSISDHYPKYVVSMDDFFRENIEGVKHCYIADFLLSEKL</sequence>
<dbReference type="Gene3D" id="1.10.10.10">
    <property type="entry name" value="Winged helix-like DNA-binding domain superfamily/Winged helix DNA-binding domain"/>
    <property type="match status" value="1"/>
</dbReference>
<dbReference type="Pfam" id="PF13173">
    <property type="entry name" value="AAA_14"/>
    <property type="match status" value="1"/>
</dbReference>
<gene>
    <name evidence="3" type="ORF">H8S77_06895</name>
</gene>
<name>A0ABR7E0A6_9BACT</name>
<dbReference type="InterPro" id="IPR036388">
    <property type="entry name" value="WH-like_DNA-bd_sf"/>
</dbReference>
<dbReference type="InterPro" id="IPR041682">
    <property type="entry name" value="AAA_14"/>
</dbReference>
<evidence type="ECO:0000313" key="3">
    <source>
        <dbReference type="EMBL" id="MBC5642613.1"/>
    </source>
</evidence>
<dbReference type="SUPFAM" id="SSF52540">
    <property type="entry name" value="P-loop containing nucleoside triphosphate hydrolases"/>
    <property type="match status" value="1"/>
</dbReference>
<keyword evidence="3" id="KW-0547">Nucleotide-binding</keyword>
<dbReference type="EMBL" id="JACOOI010000005">
    <property type="protein sequence ID" value="MBC5642613.1"/>
    <property type="molecule type" value="Genomic_DNA"/>
</dbReference>
<dbReference type="RefSeq" id="WP_186958805.1">
    <property type="nucleotide sequence ID" value="NZ_JACOOI010000005.1"/>
</dbReference>
<evidence type="ECO:0000259" key="2">
    <source>
        <dbReference type="Pfam" id="PF13635"/>
    </source>
</evidence>
<dbReference type="GO" id="GO:0005524">
    <property type="term" value="F:ATP binding"/>
    <property type="evidence" value="ECO:0007669"/>
    <property type="project" value="UniProtKB-KW"/>
</dbReference>
<keyword evidence="3" id="KW-0067">ATP-binding</keyword>
<reference evidence="3 4" key="1">
    <citation type="submission" date="2020-08" db="EMBL/GenBank/DDBJ databases">
        <title>Genome public.</title>
        <authorList>
            <person name="Liu C."/>
            <person name="Sun Q."/>
        </authorList>
    </citation>
    <scope>NUCLEOTIDE SEQUENCE [LARGE SCALE GENOMIC DNA]</scope>
    <source>
        <strain evidence="3 4">BX2</strain>
    </source>
</reference>
<protein>
    <submittedName>
        <fullName evidence="3">ATP-binding protein</fullName>
    </submittedName>
</protein>
<comment type="caution">
    <text evidence="3">The sequence shown here is derived from an EMBL/GenBank/DDBJ whole genome shotgun (WGS) entry which is preliminary data.</text>
</comment>
<dbReference type="InterPro" id="IPR025420">
    <property type="entry name" value="DUF4143"/>
</dbReference>
<dbReference type="Pfam" id="PF13635">
    <property type="entry name" value="DUF4143"/>
    <property type="match status" value="1"/>
</dbReference>
<evidence type="ECO:0000313" key="4">
    <source>
        <dbReference type="Proteomes" id="UP000644010"/>
    </source>
</evidence>